<accession>A0ABV4MBW8</accession>
<evidence type="ECO:0000313" key="2">
    <source>
        <dbReference type="Proteomes" id="UP001569153"/>
    </source>
</evidence>
<evidence type="ECO:0000313" key="1">
    <source>
        <dbReference type="EMBL" id="MEZ8197015.1"/>
    </source>
</evidence>
<gene>
    <name evidence="1" type="ORF">ACED38_19360</name>
</gene>
<proteinExistence type="predicted"/>
<keyword evidence="2" id="KW-1185">Reference proteome</keyword>
<dbReference type="Proteomes" id="UP001569153">
    <property type="component" value="Unassembled WGS sequence"/>
</dbReference>
<sequence length="190" mass="22062">MDTLNTILGAKTEQERVRCAKILTKINDFELRLIKGHLLIEEVLYELIKFKMLKEKPLDKARLSFAQQLHLVEGLYSTEGIYLQWFSPAANQLNKIRNKLAHKIEPESLDLELDKLITMVLPNIKREFTGSREQLAVYVISNLYTSFSCLLALFKEIDALPITYRALPVERQIFAVKLYNCPEYLEKTLT</sequence>
<reference evidence="1 2" key="1">
    <citation type="submission" date="2024-06" db="EMBL/GenBank/DDBJ databases">
        <authorList>
            <person name="Steensen K."/>
            <person name="Seneca J."/>
            <person name="Bartlau N."/>
            <person name="Yu A.X."/>
            <person name="Polz M.F."/>
        </authorList>
    </citation>
    <scope>NUCLEOTIDE SEQUENCE [LARGE SCALE GENOMIC DNA]</scope>
    <source>
        <strain evidence="1 2">FF146</strain>
    </source>
</reference>
<name>A0ABV4MBW8_9VIBR</name>
<dbReference type="EMBL" id="JBGOOT010000056">
    <property type="protein sequence ID" value="MEZ8197015.1"/>
    <property type="molecule type" value="Genomic_DNA"/>
</dbReference>
<organism evidence="1 2">
    <name type="scientific">Vibrio cortegadensis</name>
    <dbReference type="NCBI Taxonomy" id="1328770"/>
    <lineage>
        <taxon>Bacteria</taxon>
        <taxon>Pseudomonadati</taxon>
        <taxon>Pseudomonadota</taxon>
        <taxon>Gammaproteobacteria</taxon>
        <taxon>Vibrionales</taxon>
        <taxon>Vibrionaceae</taxon>
        <taxon>Vibrio</taxon>
    </lineage>
</organism>
<comment type="caution">
    <text evidence="1">The sequence shown here is derived from an EMBL/GenBank/DDBJ whole genome shotgun (WGS) entry which is preliminary data.</text>
</comment>
<dbReference type="RefSeq" id="WP_371731213.1">
    <property type="nucleotide sequence ID" value="NZ_JBGOOT010000056.1"/>
</dbReference>
<protein>
    <submittedName>
        <fullName evidence="1">Uncharacterized protein</fullName>
    </submittedName>
</protein>